<dbReference type="InterPro" id="IPR002557">
    <property type="entry name" value="Chitin-bd_dom"/>
</dbReference>
<proteinExistence type="evidence at transcript level"/>
<dbReference type="EMBL" id="BT022538">
    <property type="protein sequence ID" value="AAY54954.1"/>
    <property type="molecule type" value="mRNA"/>
</dbReference>
<protein>
    <submittedName>
        <fullName evidence="8">IP06401p</fullName>
    </submittedName>
    <submittedName>
        <fullName evidence="9">IP06501p</fullName>
    </submittedName>
    <submittedName>
        <fullName evidence="10">IP06701p</fullName>
    </submittedName>
</protein>
<evidence type="ECO:0000256" key="5">
    <source>
        <dbReference type="ARBA" id="ARBA00023180"/>
    </source>
</evidence>
<evidence type="ECO:0000256" key="6">
    <source>
        <dbReference type="SAM" id="SignalP"/>
    </source>
</evidence>
<name>Q4V5W8_DROME</name>
<evidence type="ECO:0000259" key="7">
    <source>
        <dbReference type="PROSITE" id="PS50940"/>
    </source>
</evidence>
<dbReference type="OrthoDB" id="6020543at2759"/>
<feature type="signal peptide" evidence="6">
    <location>
        <begin position="1"/>
        <end position="24"/>
    </location>
</feature>
<dbReference type="PANTHER" id="PTHR23301">
    <property type="entry name" value="CHITIN BINDING PERITROPHIN-A"/>
    <property type="match status" value="1"/>
</dbReference>
<feature type="domain" description="Chitin-binding type-2" evidence="7">
    <location>
        <begin position="129"/>
        <end position="183"/>
    </location>
</feature>
<dbReference type="Pfam" id="PF01607">
    <property type="entry name" value="CBM_14"/>
    <property type="match status" value="2"/>
</dbReference>
<evidence type="ECO:0000256" key="4">
    <source>
        <dbReference type="ARBA" id="ARBA00023157"/>
    </source>
</evidence>
<feature type="domain" description="Chitin-binding type-2" evidence="7">
    <location>
        <begin position="50"/>
        <end position="110"/>
    </location>
</feature>
<keyword evidence="2 6" id="KW-0732">Signal</keyword>
<keyword evidence="1" id="KW-0147">Chitin-binding</keyword>
<evidence type="ECO:0000256" key="2">
    <source>
        <dbReference type="ARBA" id="ARBA00022729"/>
    </source>
</evidence>
<dbReference type="InterPro" id="IPR051940">
    <property type="entry name" value="Chitin_bind-dev_reg"/>
</dbReference>
<dbReference type="VEuPathDB" id="VectorBase:FBgn0036363"/>
<dbReference type="GO" id="GO:0008061">
    <property type="term" value="F:chitin binding"/>
    <property type="evidence" value="ECO:0007669"/>
    <property type="project" value="UniProtKB-KW"/>
</dbReference>
<dbReference type="EMBL" id="BT022510">
    <property type="protein sequence ID" value="AAY54926.1"/>
    <property type="molecule type" value="mRNA"/>
</dbReference>
<reference evidence="9" key="1">
    <citation type="submission" date="2005-05" db="EMBL/GenBank/DDBJ databases">
        <authorList>
            <person name="Stapleton M."/>
            <person name="Carlson J."/>
            <person name="Chavez C."/>
            <person name="Frise E."/>
            <person name="George R."/>
            <person name="Pacleb J."/>
            <person name="Park S."/>
            <person name="Wan K."/>
            <person name="Yu C."/>
            <person name="Celniker S."/>
        </authorList>
    </citation>
    <scope>NUCLEOTIDE SEQUENCE</scope>
</reference>
<dbReference type="EMBL" id="BT022577">
    <property type="protein sequence ID" value="AAY54993.1"/>
    <property type="molecule type" value="mRNA"/>
</dbReference>
<evidence type="ECO:0000256" key="3">
    <source>
        <dbReference type="ARBA" id="ARBA00022737"/>
    </source>
</evidence>
<feature type="chain" id="PRO_5010138916" evidence="6">
    <location>
        <begin position="25"/>
        <end position="183"/>
    </location>
</feature>
<evidence type="ECO:0000313" key="8">
    <source>
        <dbReference type="EMBL" id="AAY54926.1"/>
    </source>
</evidence>
<dbReference type="SUPFAM" id="SSF57625">
    <property type="entry name" value="Invertebrate chitin-binding proteins"/>
    <property type="match status" value="2"/>
</dbReference>
<dbReference type="Bgee" id="FBgn0036363">
    <property type="expression patterns" value="Expressed in adult Malpighian tubule principal cell of lower ureter in Malpighian tubule and 9 other cell types or tissues"/>
</dbReference>
<evidence type="ECO:0000256" key="1">
    <source>
        <dbReference type="ARBA" id="ARBA00022669"/>
    </source>
</evidence>
<keyword evidence="3" id="KW-0677">Repeat</keyword>
<evidence type="ECO:0000313" key="9">
    <source>
        <dbReference type="EMBL" id="AAY54954.1"/>
    </source>
</evidence>
<dbReference type="ExpressionAtlas" id="Q4V5W8">
    <property type="expression patterns" value="baseline and differential"/>
</dbReference>
<dbReference type="AlphaFoldDB" id="Q4V5W8"/>
<dbReference type="PROSITE" id="PS50940">
    <property type="entry name" value="CHIT_BIND_II"/>
    <property type="match status" value="2"/>
</dbReference>
<keyword evidence="5" id="KW-0325">Glycoprotein</keyword>
<sequence length="183" mass="20393">MSSMQIPKAVYILVTLIVCPPARLSISAPSVTREPVRDRCDFPQNVDCVESECSIYSNAYHLRYVPSKVSCQKYFICGNGIPREQTCTAGLHFSTKCDCCDIPSKSDCQIPAVERKVQQLSRLSPVTTVGICPPSGVHFYVHESRRDAYYYCVDGHGLVLDCSAGLWYDPTVQECREPQNVGM</sequence>
<dbReference type="PANTHER" id="PTHR23301:SF0">
    <property type="entry name" value="CHITIN-BINDING TYPE-2 DOMAIN-CONTAINING PROTEIN-RELATED"/>
    <property type="match status" value="1"/>
</dbReference>
<dbReference type="GO" id="GO:0005576">
    <property type="term" value="C:extracellular region"/>
    <property type="evidence" value="ECO:0007669"/>
    <property type="project" value="InterPro"/>
</dbReference>
<dbReference type="Gene3D" id="2.170.140.10">
    <property type="entry name" value="Chitin binding domain"/>
    <property type="match status" value="2"/>
</dbReference>
<dbReference type="SMART" id="SM00494">
    <property type="entry name" value="ChtBD2"/>
    <property type="match status" value="2"/>
</dbReference>
<gene>
    <name evidence="9" type="ORF">CG10140</name>
</gene>
<organism evidence="9">
    <name type="scientific">Drosophila melanogaster</name>
    <name type="common">Fruit fly</name>
    <dbReference type="NCBI Taxonomy" id="7227"/>
    <lineage>
        <taxon>Eukaryota</taxon>
        <taxon>Metazoa</taxon>
        <taxon>Ecdysozoa</taxon>
        <taxon>Arthropoda</taxon>
        <taxon>Hexapoda</taxon>
        <taxon>Insecta</taxon>
        <taxon>Pterygota</taxon>
        <taxon>Neoptera</taxon>
        <taxon>Endopterygota</taxon>
        <taxon>Diptera</taxon>
        <taxon>Brachycera</taxon>
        <taxon>Muscomorpha</taxon>
        <taxon>Ephydroidea</taxon>
        <taxon>Drosophilidae</taxon>
        <taxon>Drosophila</taxon>
        <taxon>Sophophora</taxon>
    </lineage>
</organism>
<keyword evidence="4" id="KW-1015">Disulfide bond</keyword>
<dbReference type="InterPro" id="IPR036508">
    <property type="entry name" value="Chitin-bd_dom_sf"/>
</dbReference>
<evidence type="ECO:0000313" key="10">
    <source>
        <dbReference type="EMBL" id="AAY54993.1"/>
    </source>
</evidence>
<accession>Q4V5W8</accession>